<accession>A0A0N8KR06</accession>
<reference evidence="1 2" key="1">
    <citation type="submission" date="2015-09" db="EMBL/GenBank/DDBJ databases">
        <title>A metagenomics-based metabolic model of nitrate-dependent anaerobic oxidation of methane by Methanoperedens-like archaea.</title>
        <authorList>
            <person name="Arshad A."/>
            <person name="Speth D.R."/>
            <person name="De Graaf R.M."/>
            <person name="Op Den Camp H.J."/>
            <person name="Jetten M.S."/>
            <person name="Welte C.U."/>
        </authorList>
    </citation>
    <scope>NUCLEOTIDE SEQUENCE [LARGE SCALE GENOMIC DNA]</scope>
</reference>
<organism evidence="1 2">
    <name type="scientific">Candidatus Methanoperedens nitratireducens</name>
    <dbReference type="NCBI Taxonomy" id="1392998"/>
    <lineage>
        <taxon>Archaea</taxon>
        <taxon>Methanobacteriati</taxon>
        <taxon>Methanobacteriota</taxon>
        <taxon>Stenosarchaea group</taxon>
        <taxon>Methanomicrobia</taxon>
        <taxon>Methanosarcinales</taxon>
        <taxon>ANME-2 cluster</taxon>
        <taxon>Candidatus Methanoperedentaceae</taxon>
        <taxon>Candidatus Methanoperedens</taxon>
    </lineage>
</organism>
<evidence type="ECO:0000313" key="2">
    <source>
        <dbReference type="Proteomes" id="UP000050360"/>
    </source>
</evidence>
<dbReference type="SUPFAM" id="SSF89447">
    <property type="entry name" value="AbrB/MazE/MraZ-like"/>
    <property type="match status" value="1"/>
</dbReference>
<name>A0A0N8KR06_9EURY</name>
<protein>
    <recommendedName>
        <fullName evidence="3">SpoVT-AbrB domain-containing protein</fullName>
    </recommendedName>
</protein>
<dbReference type="Proteomes" id="UP000050360">
    <property type="component" value="Unassembled WGS sequence"/>
</dbReference>
<comment type="caution">
    <text evidence="1">The sequence shown here is derived from an EMBL/GenBank/DDBJ whole genome shotgun (WGS) entry which is preliminary data.</text>
</comment>
<proteinExistence type="predicted"/>
<sequence>MKEAKTKIQKFGATGIHIYIPSDVRKDSQNPLKAGDEVMVSVDGKKMTITPVDAAKQKTGAATAKIHRDDWV</sequence>
<dbReference type="EMBL" id="LKCM01000137">
    <property type="protein sequence ID" value="KPQ43602.1"/>
    <property type="molecule type" value="Genomic_DNA"/>
</dbReference>
<gene>
    <name evidence="1" type="ORF">MPEBLZ_01785</name>
</gene>
<dbReference type="AlphaFoldDB" id="A0A0N8KR06"/>
<evidence type="ECO:0008006" key="3">
    <source>
        <dbReference type="Google" id="ProtNLM"/>
    </source>
</evidence>
<evidence type="ECO:0000313" key="1">
    <source>
        <dbReference type="EMBL" id="KPQ43602.1"/>
    </source>
</evidence>
<dbReference type="InterPro" id="IPR037914">
    <property type="entry name" value="SpoVT-AbrB_sf"/>
</dbReference>